<comment type="caution">
    <text evidence="5">The sequence shown here is derived from an EMBL/GenBank/DDBJ whole genome shotgun (WGS) entry which is preliminary data.</text>
</comment>
<dbReference type="EC" id="2.1.1.64" evidence="5"/>
<dbReference type="PANTHER" id="PTHR43464:SF19">
    <property type="entry name" value="UBIQUINONE BIOSYNTHESIS O-METHYLTRANSFERASE, MITOCHONDRIAL"/>
    <property type="match status" value="1"/>
</dbReference>
<evidence type="ECO:0000313" key="5">
    <source>
        <dbReference type="EMBL" id="MFC4630235.1"/>
    </source>
</evidence>
<protein>
    <submittedName>
        <fullName evidence="5">Class I SAM-dependent methyltransferase</fullName>
        <ecNumber evidence="5">2.1.1.222</ecNumber>
        <ecNumber evidence="5">2.1.1.64</ecNumber>
    </submittedName>
</protein>
<keyword evidence="3" id="KW-0949">S-adenosyl-L-methionine</keyword>
<dbReference type="Pfam" id="PF13649">
    <property type="entry name" value="Methyltransf_25"/>
    <property type="match status" value="1"/>
</dbReference>
<dbReference type="InterPro" id="IPR029063">
    <property type="entry name" value="SAM-dependent_MTases_sf"/>
</dbReference>
<name>A0ABV9HLI5_9MICO</name>
<dbReference type="Proteomes" id="UP001596011">
    <property type="component" value="Unassembled WGS sequence"/>
</dbReference>
<dbReference type="RefSeq" id="WP_377137746.1">
    <property type="nucleotide sequence ID" value="NZ_JBHSFI010000005.1"/>
</dbReference>
<proteinExistence type="predicted"/>
<feature type="domain" description="Methyltransferase" evidence="4">
    <location>
        <begin position="38"/>
        <end position="131"/>
    </location>
</feature>
<evidence type="ECO:0000256" key="2">
    <source>
        <dbReference type="ARBA" id="ARBA00022679"/>
    </source>
</evidence>
<reference evidence="6" key="1">
    <citation type="journal article" date="2019" name="Int. J. Syst. Evol. Microbiol.">
        <title>The Global Catalogue of Microorganisms (GCM) 10K type strain sequencing project: providing services to taxonomists for standard genome sequencing and annotation.</title>
        <authorList>
            <consortium name="The Broad Institute Genomics Platform"/>
            <consortium name="The Broad Institute Genome Sequencing Center for Infectious Disease"/>
            <person name="Wu L."/>
            <person name="Ma J."/>
        </authorList>
    </citation>
    <scope>NUCLEOTIDE SEQUENCE [LARGE SCALE GENOMIC DNA]</scope>
    <source>
        <strain evidence="6">CCUG 42722</strain>
    </source>
</reference>
<dbReference type="SUPFAM" id="SSF53335">
    <property type="entry name" value="S-adenosyl-L-methionine-dependent methyltransferases"/>
    <property type="match status" value="1"/>
</dbReference>
<dbReference type="GO" id="GO:0061542">
    <property type="term" value="F:3-demethylubiquinol 3-O-methyltransferase activity"/>
    <property type="evidence" value="ECO:0007669"/>
    <property type="project" value="UniProtKB-EC"/>
</dbReference>
<keyword evidence="2 5" id="KW-0808">Transferase</keyword>
<keyword evidence="1 5" id="KW-0489">Methyltransferase</keyword>
<dbReference type="Gene3D" id="3.40.50.150">
    <property type="entry name" value="Vaccinia Virus protein VP39"/>
    <property type="match status" value="1"/>
</dbReference>
<gene>
    <name evidence="5" type="ORF">ACFO6V_18450</name>
</gene>
<evidence type="ECO:0000313" key="6">
    <source>
        <dbReference type="Proteomes" id="UP001596011"/>
    </source>
</evidence>
<dbReference type="EC" id="2.1.1.222" evidence="5"/>
<dbReference type="GO" id="GO:0032259">
    <property type="term" value="P:methylation"/>
    <property type="evidence" value="ECO:0007669"/>
    <property type="project" value="UniProtKB-KW"/>
</dbReference>
<sequence>MDAQHWDERYSSRDRLFSGNPNGVLVTEAAGLAPGRALDVGCGEGADAIWLAGHGWQVTAVDISRVALDRGAAAAAAAGLAEQVTWRQADLTTTPPPTGPFDLVSLQYFPLPNRPDHAALRRLLDVVAPGGTLLVGSHDMADLATYRHPDFDPADYYAPGDIARLLGEGWAVQVDESRLRTAAPPEGTHHVHDTVLRAVRSR</sequence>
<dbReference type="CDD" id="cd02440">
    <property type="entry name" value="AdoMet_MTases"/>
    <property type="match status" value="1"/>
</dbReference>
<evidence type="ECO:0000259" key="4">
    <source>
        <dbReference type="Pfam" id="PF13649"/>
    </source>
</evidence>
<dbReference type="GO" id="GO:0102208">
    <property type="term" value="F:2-polyprenyl-6-hydroxyphenol methylase activity"/>
    <property type="evidence" value="ECO:0007669"/>
    <property type="project" value="UniProtKB-EC"/>
</dbReference>
<accession>A0ABV9HLI5</accession>
<evidence type="ECO:0000256" key="1">
    <source>
        <dbReference type="ARBA" id="ARBA00022603"/>
    </source>
</evidence>
<organism evidence="5 6">
    <name type="scientific">Promicromonospora alba</name>
    <dbReference type="NCBI Taxonomy" id="1616110"/>
    <lineage>
        <taxon>Bacteria</taxon>
        <taxon>Bacillati</taxon>
        <taxon>Actinomycetota</taxon>
        <taxon>Actinomycetes</taxon>
        <taxon>Micrococcales</taxon>
        <taxon>Promicromonosporaceae</taxon>
        <taxon>Promicromonospora</taxon>
    </lineage>
</organism>
<keyword evidence="6" id="KW-1185">Reference proteome</keyword>
<dbReference type="InterPro" id="IPR041698">
    <property type="entry name" value="Methyltransf_25"/>
</dbReference>
<dbReference type="PANTHER" id="PTHR43464">
    <property type="entry name" value="METHYLTRANSFERASE"/>
    <property type="match status" value="1"/>
</dbReference>
<evidence type="ECO:0000256" key="3">
    <source>
        <dbReference type="ARBA" id="ARBA00022691"/>
    </source>
</evidence>
<dbReference type="EMBL" id="JBHSFI010000005">
    <property type="protein sequence ID" value="MFC4630235.1"/>
    <property type="molecule type" value="Genomic_DNA"/>
</dbReference>